<dbReference type="Gene3D" id="3.30.1580.10">
    <property type="entry name" value="Head-to-tail joining protein W"/>
    <property type="match status" value="1"/>
</dbReference>
<dbReference type="AlphaFoldDB" id="A0A2U8WC11"/>
<organism evidence="1 2">
    <name type="scientific">Methylobacterium durans</name>
    <dbReference type="NCBI Taxonomy" id="2202825"/>
    <lineage>
        <taxon>Bacteria</taxon>
        <taxon>Pseudomonadati</taxon>
        <taxon>Pseudomonadota</taxon>
        <taxon>Alphaproteobacteria</taxon>
        <taxon>Hyphomicrobiales</taxon>
        <taxon>Methylobacteriaceae</taxon>
        <taxon>Methylobacterium</taxon>
    </lineage>
</organism>
<dbReference type="OrthoDB" id="7916639at2"/>
<accession>A0A2U8WC11</accession>
<dbReference type="RefSeq" id="WP_109893694.1">
    <property type="nucleotide sequence ID" value="NZ_CP029550.1"/>
</dbReference>
<dbReference type="Pfam" id="PF02831">
    <property type="entry name" value="gpW"/>
    <property type="match status" value="1"/>
</dbReference>
<dbReference type="KEGG" id="mets:DK389_25020"/>
<name>A0A2U8WC11_9HYPH</name>
<evidence type="ECO:0000313" key="1">
    <source>
        <dbReference type="EMBL" id="AWN43158.1"/>
    </source>
</evidence>
<dbReference type="Proteomes" id="UP000245926">
    <property type="component" value="Chromosome"/>
</dbReference>
<gene>
    <name evidence="1" type="ORF">DK389_25020</name>
</gene>
<dbReference type="InterPro" id="IPR036626">
    <property type="entry name" value="GpW_sf"/>
</dbReference>
<dbReference type="EMBL" id="CP029550">
    <property type="protein sequence ID" value="AWN43158.1"/>
    <property type="molecule type" value="Genomic_DNA"/>
</dbReference>
<dbReference type="SUPFAM" id="SSF64210">
    <property type="entry name" value="Head-to-tail joining protein W, gpW"/>
    <property type="match status" value="1"/>
</dbReference>
<reference evidence="2" key="1">
    <citation type="submission" date="2018-05" db="EMBL/GenBank/DDBJ databases">
        <title>Complete Genome Sequence of Methylobacterium sp. 17SD2-17.</title>
        <authorList>
            <person name="Srinivasan S."/>
        </authorList>
    </citation>
    <scope>NUCLEOTIDE SEQUENCE [LARGE SCALE GENOMIC DNA]</scope>
    <source>
        <strain evidence="2">17SD2-17</strain>
    </source>
</reference>
<protein>
    <recommendedName>
        <fullName evidence="3">Phage tail protein</fullName>
    </recommendedName>
</protein>
<keyword evidence="2" id="KW-1185">Reference proteome</keyword>
<dbReference type="GO" id="GO:0019058">
    <property type="term" value="P:viral life cycle"/>
    <property type="evidence" value="ECO:0007669"/>
    <property type="project" value="InterPro"/>
</dbReference>
<proteinExistence type="predicted"/>
<evidence type="ECO:0008006" key="3">
    <source>
        <dbReference type="Google" id="ProtNLM"/>
    </source>
</evidence>
<dbReference type="InterPro" id="IPR004174">
    <property type="entry name" value="GpW"/>
</dbReference>
<evidence type="ECO:0000313" key="2">
    <source>
        <dbReference type="Proteomes" id="UP000245926"/>
    </source>
</evidence>
<sequence>MADTVTDQPPYTLTTAPVVVLRVWLAEAELAMHQLMIGKKAVSTSYEGKSASFTQANRDDLANWINLLKGRIAGLDGTPFARRRPIHLSF</sequence>